<keyword evidence="2" id="KW-1185">Reference proteome</keyword>
<organism evidence="1 2">
    <name type="scientific">Paramecium sonneborni</name>
    <dbReference type="NCBI Taxonomy" id="65129"/>
    <lineage>
        <taxon>Eukaryota</taxon>
        <taxon>Sar</taxon>
        <taxon>Alveolata</taxon>
        <taxon>Ciliophora</taxon>
        <taxon>Intramacronucleata</taxon>
        <taxon>Oligohymenophorea</taxon>
        <taxon>Peniculida</taxon>
        <taxon>Parameciidae</taxon>
        <taxon>Paramecium</taxon>
    </lineage>
</organism>
<gene>
    <name evidence="1" type="ORF">PSON_ATCC_30995.1.T0880269</name>
</gene>
<evidence type="ECO:0000313" key="1">
    <source>
        <dbReference type="EMBL" id="CAD8107400.1"/>
    </source>
</evidence>
<evidence type="ECO:0000313" key="2">
    <source>
        <dbReference type="Proteomes" id="UP000692954"/>
    </source>
</evidence>
<proteinExistence type="predicted"/>
<comment type="caution">
    <text evidence="1">The sequence shown here is derived from an EMBL/GenBank/DDBJ whole genome shotgun (WGS) entry which is preliminary data.</text>
</comment>
<reference evidence="1" key="1">
    <citation type="submission" date="2021-01" db="EMBL/GenBank/DDBJ databases">
        <authorList>
            <consortium name="Genoscope - CEA"/>
            <person name="William W."/>
        </authorList>
    </citation>
    <scope>NUCLEOTIDE SEQUENCE</scope>
</reference>
<dbReference type="EMBL" id="CAJJDN010000088">
    <property type="protein sequence ID" value="CAD8107400.1"/>
    <property type="molecule type" value="Genomic_DNA"/>
</dbReference>
<dbReference type="AlphaFoldDB" id="A0A8S1PVW5"/>
<dbReference type="Proteomes" id="UP000692954">
    <property type="component" value="Unassembled WGS sequence"/>
</dbReference>
<accession>A0A8S1PVW5</accession>
<protein>
    <submittedName>
        <fullName evidence="1">Uncharacterized protein</fullName>
    </submittedName>
</protein>
<name>A0A8S1PVW5_9CILI</name>
<sequence length="46" mass="5666">MRQYLSRNTHFQNNRFRQFIVNIQKLLNSLRRMGQKLKNVGKRFQG</sequence>